<organism evidence="2 3">
    <name type="scientific">Artemisia annua</name>
    <name type="common">Sweet wormwood</name>
    <dbReference type="NCBI Taxonomy" id="35608"/>
    <lineage>
        <taxon>Eukaryota</taxon>
        <taxon>Viridiplantae</taxon>
        <taxon>Streptophyta</taxon>
        <taxon>Embryophyta</taxon>
        <taxon>Tracheophyta</taxon>
        <taxon>Spermatophyta</taxon>
        <taxon>Magnoliopsida</taxon>
        <taxon>eudicotyledons</taxon>
        <taxon>Gunneridae</taxon>
        <taxon>Pentapetalae</taxon>
        <taxon>asterids</taxon>
        <taxon>campanulids</taxon>
        <taxon>Asterales</taxon>
        <taxon>Asteraceae</taxon>
        <taxon>Asteroideae</taxon>
        <taxon>Anthemideae</taxon>
        <taxon>Artemisiinae</taxon>
        <taxon>Artemisia</taxon>
    </lineage>
</organism>
<evidence type="ECO:0000313" key="3">
    <source>
        <dbReference type="Proteomes" id="UP000245207"/>
    </source>
</evidence>
<name>A0A2U1Q1N5_ARTAN</name>
<protein>
    <submittedName>
        <fullName evidence="2">Protein phosphatase 2A regulatory B subunit family protein</fullName>
    </submittedName>
</protein>
<accession>A0A2U1Q1N5</accession>
<keyword evidence="3" id="KW-1185">Reference proteome</keyword>
<evidence type="ECO:0000313" key="2">
    <source>
        <dbReference type="EMBL" id="PWA91906.1"/>
    </source>
</evidence>
<sequence length="636" mass="72790">MFSRLSQQVLNIELSVYGLLCKVDSFWFSHILWLSENDGYQWEAWSKVVVPAPRFKVHPDDRILGNNLNQTLPKEVIYRRLFKYPIHDSPDTDVLMIAVIVGMHVGPEAGCGYPKMMDINGKPGQKLLCQLQDLKYIRMTEYYIRYPTPSFVYADRVQHHTLHLMPIHAKRGWHRAVTQYPIHDSPDTDVLMIAVIVGMHVGPEAGIDMNWVARVVSILCYQWMSSKILTWKPTNEKYGQHNGILEDKKIFLDANPEFFEECLSKFREDEWKKEETKSKHESICKRLEEVSKKKFNPCSFPIRLAEPYPGGGCSHGWRLSEPSRDDHLDLVGQLVFKELLSPCISEMLRNLRYSEDPDDLLNQVCTTGFKPEHAPTPKLENVSVVFLPSLHQISNFMELRMACLTQNTHCSLIGLYWVVRDLYEKDGLHYASETRATANESDLLDNLPHGKAIDSIFKEFTSKFNKHLIAYVYLMHNTNNHCYPFLLFTASTTISVHQAKKGNSSTSKFDQRTMQQDTPRGNFQSSVNDAGSPISEEFMCVMQLAGGLRCCAHVNVDVSVNARPMRRLDIYIRRIQPSSATSVVLSNGMPYKIFVVNLKRYIVVQMRYEGAAYNVGIQVAKGKSCIDKTLCKCKVA</sequence>
<dbReference type="Proteomes" id="UP000245207">
    <property type="component" value="Unassembled WGS sequence"/>
</dbReference>
<feature type="region of interest" description="Disordered" evidence="1">
    <location>
        <begin position="502"/>
        <end position="526"/>
    </location>
</feature>
<proteinExistence type="predicted"/>
<dbReference type="AlphaFoldDB" id="A0A2U1Q1N5"/>
<comment type="caution">
    <text evidence="2">The sequence shown here is derived from an EMBL/GenBank/DDBJ whole genome shotgun (WGS) entry which is preliminary data.</text>
</comment>
<dbReference type="EMBL" id="PKPP01000509">
    <property type="protein sequence ID" value="PWA91906.1"/>
    <property type="molecule type" value="Genomic_DNA"/>
</dbReference>
<dbReference type="STRING" id="35608.A0A2U1Q1N5"/>
<gene>
    <name evidence="2" type="ORF">CTI12_AA085570</name>
</gene>
<evidence type="ECO:0000256" key="1">
    <source>
        <dbReference type="SAM" id="MobiDB-lite"/>
    </source>
</evidence>
<reference evidence="2 3" key="1">
    <citation type="journal article" date="2018" name="Mol. Plant">
        <title>The genome of Artemisia annua provides insight into the evolution of Asteraceae family and artemisinin biosynthesis.</title>
        <authorList>
            <person name="Shen Q."/>
            <person name="Zhang L."/>
            <person name="Liao Z."/>
            <person name="Wang S."/>
            <person name="Yan T."/>
            <person name="Shi P."/>
            <person name="Liu M."/>
            <person name="Fu X."/>
            <person name="Pan Q."/>
            <person name="Wang Y."/>
            <person name="Lv Z."/>
            <person name="Lu X."/>
            <person name="Zhang F."/>
            <person name="Jiang W."/>
            <person name="Ma Y."/>
            <person name="Chen M."/>
            <person name="Hao X."/>
            <person name="Li L."/>
            <person name="Tang Y."/>
            <person name="Lv G."/>
            <person name="Zhou Y."/>
            <person name="Sun X."/>
            <person name="Brodelius P.E."/>
            <person name="Rose J.K.C."/>
            <person name="Tang K."/>
        </authorList>
    </citation>
    <scope>NUCLEOTIDE SEQUENCE [LARGE SCALE GENOMIC DNA]</scope>
    <source>
        <strain evidence="3">cv. Huhao1</strain>
        <tissue evidence="2">Leaf</tissue>
    </source>
</reference>